<keyword evidence="6" id="KW-0325">Glycoprotein</keyword>
<feature type="chain" id="PRO_5042479971" evidence="7">
    <location>
        <begin position="30"/>
        <end position="197"/>
    </location>
</feature>
<evidence type="ECO:0000256" key="6">
    <source>
        <dbReference type="ARBA" id="ARBA00023180"/>
    </source>
</evidence>
<proteinExistence type="predicted"/>
<evidence type="ECO:0000256" key="7">
    <source>
        <dbReference type="SAM" id="SignalP"/>
    </source>
</evidence>
<dbReference type="InterPro" id="IPR051836">
    <property type="entry name" value="Kremen_rcpt"/>
</dbReference>
<keyword evidence="2" id="KW-0812">Transmembrane</keyword>
<feature type="domain" description="WSC" evidence="8">
    <location>
        <begin position="46"/>
        <end position="152"/>
    </location>
</feature>
<evidence type="ECO:0000256" key="5">
    <source>
        <dbReference type="ARBA" id="ARBA00023136"/>
    </source>
</evidence>
<dbReference type="Proteomes" id="UP001295740">
    <property type="component" value="Unassembled WGS sequence"/>
</dbReference>
<dbReference type="GO" id="GO:0005886">
    <property type="term" value="C:plasma membrane"/>
    <property type="evidence" value="ECO:0007669"/>
    <property type="project" value="TreeGrafter"/>
</dbReference>
<gene>
    <name evidence="9" type="ORF">KHLLAP_LOCUS1517</name>
</gene>
<evidence type="ECO:0000256" key="2">
    <source>
        <dbReference type="ARBA" id="ARBA00022692"/>
    </source>
</evidence>
<dbReference type="SMART" id="SM00321">
    <property type="entry name" value="WSC"/>
    <property type="match status" value="1"/>
</dbReference>
<keyword evidence="3 7" id="KW-0732">Signal</keyword>
<dbReference type="InterPro" id="IPR002889">
    <property type="entry name" value="WSC_carb-bd"/>
</dbReference>
<feature type="signal peptide" evidence="7">
    <location>
        <begin position="1"/>
        <end position="29"/>
    </location>
</feature>
<keyword evidence="10" id="KW-1185">Reference proteome</keyword>
<dbReference type="Pfam" id="PF01822">
    <property type="entry name" value="WSC"/>
    <property type="match status" value="1"/>
</dbReference>
<dbReference type="PANTHER" id="PTHR24269">
    <property type="entry name" value="KREMEN PROTEIN"/>
    <property type="match status" value="1"/>
</dbReference>
<sequence length="197" mass="20614">MAFSLRTSMPSLVLVPVCLLALFSTTTQAAQDATPALTIYEDNTDTFNYLGCYTETAGLANTTGERTLNDGINNVTDNTESNMTVPWCIDFCTKSTNQYQYVGLEYSRQCWCSRTRNPLSTAQPKAVCNTACDGNKTTACGGSGVLSVYNMTAEGKKRLGKGGHGGSAGATLQPGGFGGIVGLGFVVSGLGLGFGLL</sequence>
<evidence type="ECO:0000256" key="4">
    <source>
        <dbReference type="ARBA" id="ARBA00022989"/>
    </source>
</evidence>
<dbReference type="PROSITE" id="PS51212">
    <property type="entry name" value="WSC"/>
    <property type="match status" value="1"/>
</dbReference>
<evidence type="ECO:0000313" key="9">
    <source>
        <dbReference type="EMBL" id="CAJ2501049.1"/>
    </source>
</evidence>
<protein>
    <submittedName>
        <fullName evidence="9">Uu.00g039020.m01.CDS01</fullName>
    </submittedName>
</protein>
<name>A0AAI8V9X3_9PEZI</name>
<keyword evidence="5" id="KW-0472">Membrane</keyword>
<dbReference type="EMBL" id="CAUWAG010000003">
    <property type="protein sequence ID" value="CAJ2501049.1"/>
    <property type="molecule type" value="Genomic_DNA"/>
</dbReference>
<dbReference type="AlphaFoldDB" id="A0AAI8V9X3"/>
<evidence type="ECO:0000313" key="10">
    <source>
        <dbReference type="Proteomes" id="UP001295740"/>
    </source>
</evidence>
<keyword evidence="4" id="KW-1133">Transmembrane helix</keyword>
<comment type="caution">
    <text evidence="9">The sequence shown here is derived from an EMBL/GenBank/DDBJ whole genome shotgun (WGS) entry which is preliminary data.</text>
</comment>
<accession>A0AAI8V9X3</accession>
<evidence type="ECO:0000256" key="3">
    <source>
        <dbReference type="ARBA" id="ARBA00022729"/>
    </source>
</evidence>
<evidence type="ECO:0000259" key="8">
    <source>
        <dbReference type="PROSITE" id="PS51212"/>
    </source>
</evidence>
<organism evidence="9 10">
    <name type="scientific">Anthostomella pinea</name>
    <dbReference type="NCBI Taxonomy" id="933095"/>
    <lineage>
        <taxon>Eukaryota</taxon>
        <taxon>Fungi</taxon>
        <taxon>Dikarya</taxon>
        <taxon>Ascomycota</taxon>
        <taxon>Pezizomycotina</taxon>
        <taxon>Sordariomycetes</taxon>
        <taxon>Xylariomycetidae</taxon>
        <taxon>Xylariales</taxon>
        <taxon>Xylariaceae</taxon>
        <taxon>Anthostomella</taxon>
    </lineage>
</organism>
<reference evidence="9" key="1">
    <citation type="submission" date="2023-10" db="EMBL/GenBank/DDBJ databases">
        <authorList>
            <person name="Hackl T."/>
        </authorList>
    </citation>
    <scope>NUCLEOTIDE SEQUENCE</scope>
</reference>
<comment type="subcellular location">
    <subcellularLocation>
        <location evidence="1">Membrane</location>
        <topology evidence="1">Single-pass membrane protein</topology>
    </subcellularLocation>
</comment>
<evidence type="ECO:0000256" key="1">
    <source>
        <dbReference type="ARBA" id="ARBA00004167"/>
    </source>
</evidence>
<dbReference type="PANTHER" id="PTHR24269:SF16">
    <property type="entry name" value="PROTEIN SLG1"/>
    <property type="match status" value="1"/>
</dbReference>